<dbReference type="OrthoDB" id="9776822at2"/>
<dbReference type="GO" id="GO:0016301">
    <property type="term" value="F:kinase activity"/>
    <property type="evidence" value="ECO:0007669"/>
    <property type="project" value="UniProtKB-KW"/>
</dbReference>
<dbReference type="EMBL" id="VDFV01000009">
    <property type="protein sequence ID" value="TNC72242.1"/>
    <property type="molecule type" value="Genomic_DNA"/>
</dbReference>
<keyword evidence="2" id="KW-0808">Transferase</keyword>
<dbReference type="PANTHER" id="PTHR43085">
    <property type="entry name" value="HEXOKINASE FAMILY MEMBER"/>
    <property type="match status" value="1"/>
</dbReference>
<evidence type="ECO:0000256" key="4">
    <source>
        <dbReference type="ARBA" id="ARBA00022777"/>
    </source>
</evidence>
<keyword evidence="4 7" id="KW-0418">Kinase</keyword>
<dbReference type="SUPFAM" id="SSF53613">
    <property type="entry name" value="Ribokinase-like"/>
    <property type="match status" value="1"/>
</dbReference>
<feature type="domain" description="Carbohydrate kinase PfkB" evidence="6">
    <location>
        <begin position="10"/>
        <end position="304"/>
    </location>
</feature>
<evidence type="ECO:0000259" key="6">
    <source>
        <dbReference type="Pfam" id="PF00294"/>
    </source>
</evidence>
<reference evidence="7 8" key="1">
    <citation type="submission" date="2019-06" db="EMBL/GenBank/DDBJ databases">
        <authorList>
            <person name="Jiang L."/>
        </authorList>
    </citation>
    <scope>NUCLEOTIDE SEQUENCE [LARGE SCALE GENOMIC DNA]</scope>
    <source>
        <strain evidence="7 8">YIM 48858</strain>
    </source>
</reference>
<dbReference type="PANTHER" id="PTHR43085:SF1">
    <property type="entry name" value="PSEUDOURIDINE KINASE-RELATED"/>
    <property type="match status" value="1"/>
</dbReference>
<keyword evidence="8" id="KW-1185">Reference proteome</keyword>
<dbReference type="Gene3D" id="3.40.1190.20">
    <property type="match status" value="1"/>
</dbReference>
<comment type="caution">
    <text evidence="7">The sequence shown here is derived from an EMBL/GenBank/DDBJ whole genome shotgun (WGS) entry which is preliminary data.</text>
</comment>
<proteinExistence type="inferred from homology"/>
<gene>
    <name evidence="7" type="ORF">FHG71_09355</name>
</gene>
<keyword evidence="3" id="KW-0547">Nucleotide-binding</keyword>
<evidence type="ECO:0000256" key="3">
    <source>
        <dbReference type="ARBA" id="ARBA00022741"/>
    </source>
</evidence>
<dbReference type="CDD" id="cd01166">
    <property type="entry name" value="KdgK"/>
    <property type="match status" value="1"/>
</dbReference>
<dbReference type="AlphaFoldDB" id="A0A5C4NDQ1"/>
<protein>
    <submittedName>
        <fullName evidence="7">Sugar kinase</fullName>
    </submittedName>
</protein>
<comment type="similarity">
    <text evidence="1">Belongs to the carbohydrate kinase PfkB family.</text>
</comment>
<sequence>MASGRTRQARVLVIGEILVEIMATTPGHGFRQALDLRGPFPSGAPAIFADQLARQGVPVALVSCVGDDDFGRLNLDRLREAGVDTGAIRVHPTAVTGSAFVRYRPEGGRDFFFNIADSACGRIARDAASDAVVEGATHLHVMGSSLSTPAIVELVLDALTRIKAKGGTVSFDPNIRPELLGHGDMRATLDRVLDATDLFLPSEGEAAMFAGTPDDVSALPVLFGRGVRAVAMKLGTRGSRLVSPEEDVSMPGFVVREVDPTGAGDTFGATFLAAWLGGLPAREALARANAAGALAVTRLGPMEGASDPARIDAFLAAQRNV</sequence>
<evidence type="ECO:0000313" key="7">
    <source>
        <dbReference type="EMBL" id="TNC72242.1"/>
    </source>
</evidence>
<dbReference type="Proteomes" id="UP000305709">
    <property type="component" value="Unassembled WGS sequence"/>
</dbReference>
<evidence type="ECO:0000256" key="5">
    <source>
        <dbReference type="ARBA" id="ARBA00022840"/>
    </source>
</evidence>
<dbReference type="RefSeq" id="WP_139081360.1">
    <property type="nucleotide sequence ID" value="NZ_VDFV01000009.1"/>
</dbReference>
<keyword evidence="5" id="KW-0067">ATP-binding</keyword>
<accession>A0A5C4NDQ1</accession>
<evidence type="ECO:0000256" key="2">
    <source>
        <dbReference type="ARBA" id="ARBA00022679"/>
    </source>
</evidence>
<dbReference type="InterPro" id="IPR050306">
    <property type="entry name" value="PfkB_Carbo_kinase"/>
</dbReference>
<evidence type="ECO:0000256" key="1">
    <source>
        <dbReference type="ARBA" id="ARBA00010688"/>
    </source>
</evidence>
<dbReference type="InterPro" id="IPR029056">
    <property type="entry name" value="Ribokinase-like"/>
</dbReference>
<dbReference type="Pfam" id="PF00294">
    <property type="entry name" value="PfkB"/>
    <property type="match status" value="1"/>
</dbReference>
<dbReference type="InterPro" id="IPR011611">
    <property type="entry name" value="PfkB_dom"/>
</dbReference>
<name>A0A5C4NDQ1_9RHOB</name>
<dbReference type="GO" id="GO:0005524">
    <property type="term" value="F:ATP binding"/>
    <property type="evidence" value="ECO:0007669"/>
    <property type="project" value="UniProtKB-KW"/>
</dbReference>
<evidence type="ECO:0000313" key="8">
    <source>
        <dbReference type="Proteomes" id="UP000305709"/>
    </source>
</evidence>
<organism evidence="7 8">
    <name type="scientific">Rubellimicrobium roseum</name>
    <dbReference type="NCBI Taxonomy" id="687525"/>
    <lineage>
        <taxon>Bacteria</taxon>
        <taxon>Pseudomonadati</taxon>
        <taxon>Pseudomonadota</taxon>
        <taxon>Alphaproteobacteria</taxon>
        <taxon>Rhodobacterales</taxon>
        <taxon>Roseobacteraceae</taxon>
        <taxon>Rubellimicrobium</taxon>
    </lineage>
</organism>